<accession>A0AAF0ZJD5</accession>
<keyword evidence="2" id="KW-1185">Reference proteome</keyword>
<sequence>MDLMNRVFNKYLDISGVCSKDLESLRAWCSSRCVHQPQELKYVFTKKDFNLRQRRWLELLKDYNMSVLNQPGKENVVTDALSQLLVGSVSYVEDDKK</sequence>
<name>A0AAF0ZJD5_SOLVR</name>
<proteinExistence type="predicted"/>
<evidence type="ECO:0000313" key="2">
    <source>
        <dbReference type="Proteomes" id="UP001234989"/>
    </source>
</evidence>
<dbReference type="AlphaFoldDB" id="A0AAF0ZJD5"/>
<evidence type="ECO:0000313" key="1">
    <source>
        <dbReference type="EMBL" id="WMV41626.1"/>
    </source>
</evidence>
<reference evidence="1" key="1">
    <citation type="submission" date="2023-08" db="EMBL/GenBank/DDBJ databases">
        <title>A de novo genome assembly of Solanum verrucosum Schlechtendal, a Mexican diploid species geographically isolated from the other diploid A-genome species in potato relatives.</title>
        <authorList>
            <person name="Hosaka K."/>
        </authorList>
    </citation>
    <scope>NUCLEOTIDE SEQUENCE</scope>
    <source>
        <tissue evidence="1">Young leaves</tissue>
    </source>
</reference>
<dbReference type="EMBL" id="CP133619">
    <property type="protein sequence ID" value="WMV41626.1"/>
    <property type="molecule type" value="Genomic_DNA"/>
</dbReference>
<organism evidence="1 2">
    <name type="scientific">Solanum verrucosum</name>
    <dbReference type="NCBI Taxonomy" id="315347"/>
    <lineage>
        <taxon>Eukaryota</taxon>
        <taxon>Viridiplantae</taxon>
        <taxon>Streptophyta</taxon>
        <taxon>Embryophyta</taxon>
        <taxon>Tracheophyta</taxon>
        <taxon>Spermatophyta</taxon>
        <taxon>Magnoliopsida</taxon>
        <taxon>eudicotyledons</taxon>
        <taxon>Gunneridae</taxon>
        <taxon>Pentapetalae</taxon>
        <taxon>asterids</taxon>
        <taxon>lamiids</taxon>
        <taxon>Solanales</taxon>
        <taxon>Solanaceae</taxon>
        <taxon>Solanoideae</taxon>
        <taxon>Solaneae</taxon>
        <taxon>Solanum</taxon>
    </lineage>
</organism>
<gene>
    <name evidence="1" type="ORF">MTR67_035011</name>
</gene>
<protein>
    <submittedName>
        <fullName evidence="1">Uncharacterized protein</fullName>
    </submittedName>
</protein>
<dbReference type="Proteomes" id="UP001234989">
    <property type="component" value="Chromosome 8"/>
</dbReference>